<dbReference type="Gene3D" id="3.40.50.150">
    <property type="entry name" value="Vaccinia Virus protein VP39"/>
    <property type="match status" value="1"/>
</dbReference>
<dbReference type="PROSITE" id="PS00092">
    <property type="entry name" value="N6_MTASE"/>
    <property type="match status" value="1"/>
</dbReference>
<evidence type="ECO:0000256" key="2">
    <source>
        <dbReference type="ARBA" id="ARBA00022679"/>
    </source>
</evidence>
<dbReference type="STRING" id="553175.POREN0001_0521"/>
<dbReference type="InterPro" id="IPR029063">
    <property type="entry name" value="SAM-dependent_MTases_sf"/>
</dbReference>
<organism evidence="3 4">
    <name type="scientific">Porphyromonas endodontalis (strain ATCC 35406 / DSM 24491 / JCM 8526 / CCUG 16442 / BCRC 14492 / NCTC 13058 / HG 370)</name>
    <name type="common">Bacteroides endodontalis</name>
    <dbReference type="NCBI Taxonomy" id="553175"/>
    <lineage>
        <taxon>Bacteria</taxon>
        <taxon>Pseudomonadati</taxon>
        <taxon>Bacteroidota</taxon>
        <taxon>Bacteroidia</taxon>
        <taxon>Bacteroidales</taxon>
        <taxon>Porphyromonadaceae</taxon>
        <taxon>Porphyromonas</taxon>
    </lineage>
</organism>
<reference evidence="3 4" key="1">
    <citation type="submission" date="2009-04" db="EMBL/GenBank/DDBJ databases">
        <authorList>
            <person name="Sebastian Y."/>
            <person name="Madupu R."/>
            <person name="Durkin A.S."/>
            <person name="Torralba M."/>
            <person name="Methe B."/>
            <person name="Sutton G.G."/>
            <person name="Strausberg R.L."/>
            <person name="Nelson K.E."/>
        </authorList>
    </citation>
    <scope>NUCLEOTIDE SEQUENCE [LARGE SCALE GENOMIC DNA]</scope>
    <source>
        <strain evidence="4">ATCC 35406 / BCRC 14492 / JCM 8526 / NCTC 13058 / HG 370</strain>
    </source>
</reference>
<dbReference type="SUPFAM" id="SSF53335">
    <property type="entry name" value="S-adenosyl-L-methionine-dependent methyltransferases"/>
    <property type="match status" value="1"/>
</dbReference>
<evidence type="ECO:0000256" key="1">
    <source>
        <dbReference type="ARBA" id="ARBA00022603"/>
    </source>
</evidence>
<dbReference type="AlphaFoldDB" id="C3J8K5"/>
<dbReference type="PIRSF" id="PIRSF004553">
    <property type="entry name" value="CHP00095"/>
    <property type="match status" value="1"/>
</dbReference>
<dbReference type="GO" id="GO:0003676">
    <property type="term" value="F:nucleic acid binding"/>
    <property type="evidence" value="ECO:0007669"/>
    <property type="project" value="InterPro"/>
</dbReference>
<accession>C3J8K5</accession>
<keyword evidence="4" id="KW-1185">Reference proteome</keyword>
<keyword evidence="2 3" id="KW-0808">Transferase</keyword>
<dbReference type="PANTHER" id="PTHR43542:SF1">
    <property type="entry name" value="METHYLTRANSFERASE"/>
    <property type="match status" value="1"/>
</dbReference>
<comment type="caution">
    <text evidence="3">The sequence shown here is derived from an EMBL/GenBank/DDBJ whole genome shotgun (WGS) entry which is preliminary data.</text>
</comment>
<keyword evidence="1 3" id="KW-0489">Methyltransferase</keyword>
<evidence type="ECO:0000313" key="3">
    <source>
        <dbReference type="EMBL" id="EEN83474.1"/>
    </source>
</evidence>
<dbReference type="Pfam" id="PF03602">
    <property type="entry name" value="Cons_hypoth95"/>
    <property type="match status" value="1"/>
</dbReference>
<dbReference type="Proteomes" id="UP000004295">
    <property type="component" value="Unassembled WGS sequence"/>
</dbReference>
<dbReference type="GO" id="GO:0008168">
    <property type="term" value="F:methyltransferase activity"/>
    <property type="evidence" value="ECO:0007669"/>
    <property type="project" value="UniProtKB-KW"/>
</dbReference>
<dbReference type="CDD" id="cd02440">
    <property type="entry name" value="AdoMet_MTases"/>
    <property type="match status" value="1"/>
</dbReference>
<dbReference type="GO" id="GO:0031167">
    <property type="term" value="P:rRNA methylation"/>
    <property type="evidence" value="ECO:0007669"/>
    <property type="project" value="InterPro"/>
</dbReference>
<protein>
    <submittedName>
        <fullName evidence="3">Putative RNA methyltransferase, RsmD family</fullName>
    </submittedName>
</protein>
<name>C3J8K5_POREA</name>
<dbReference type="EMBL" id="ACNN01000007">
    <property type="protein sequence ID" value="EEN83474.1"/>
    <property type="molecule type" value="Genomic_DNA"/>
</dbReference>
<evidence type="ECO:0000313" key="4">
    <source>
        <dbReference type="Proteomes" id="UP000004295"/>
    </source>
</evidence>
<dbReference type="eggNOG" id="COG0742">
    <property type="taxonomic scope" value="Bacteria"/>
</dbReference>
<dbReference type="InterPro" id="IPR004398">
    <property type="entry name" value="RNA_MeTrfase_RsmD"/>
</dbReference>
<sequence>MRIISGKYGHRRFDVPKGFKLRPTTDLAKEALFSTITSMFSYEGARILDLFAGTGSIGLEFASRGAEWVDMVEKQPKQVAFIQSVIKALHAEEEATVHVGNVFKWLTPETGSSSTPYDLIFADPPYALEALVKLPQLVFSSGLLAPEGLFILEHPETYDFSKTPFFVKHKRYSAVNFSIFQNHP</sequence>
<proteinExistence type="predicted"/>
<gene>
    <name evidence="3" type="ORF">POREN0001_0521</name>
</gene>
<dbReference type="PANTHER" id="PTHR43542">
    <property type="entry name" value="METHYLTRANSFERASE"/>
    <property type="match status" value="1"/>
</dbReference>
<dbReference type="InterPro" id="IPR002052">
    <property type="entry name" value="DNA_methylase_N6_adenine_CS"/>
</dbReference>